<evidence type="ECO:0000256" key="1">
    <source>
        <dbReference type="ARBA" id="ARBA00006484"/>
    </source>
</evidence>
<comment type="caution">
    <text evidence="3">The sequence shown here is derived from an EMBL/GenBank/DDBJ whole genome shotgun (WGS) entry which is preliminary data.</text>
</comment>
<evidence type="ECO:0000256" key="2">
    <source>
        <dbReference type="ARBA" id="ARBA00023002"/>
    </source>
</evidence>
<name>A0A6L7GTP5_9ACTN</name>
<evidence type="ECO:0000313" key="3">
    <source>
        <dbReference type="EMBL" id="MXP23394.1"/>
    </source>
</evidence>
<reference evidence="3 4" key="1">
    <citation type="submission" date="2019-11" db="EMBL/GenBank/DDBJ databases">
        <title>Gordonia sp. nov., a novel actinobacterium isolated from mangrove soil in Hainan.</title>
        <authorList>
            <person name="Huang X."/>
            <person name="Xie Y."/>
            <person name="Chu X."/>
            <person name="Xiao K."/>
        </authorList>
    </citation>
    <scope>NUCLEOTIDE SEQUENCE [LARGE SCALE GENOMIC DNA]</scope>
    <source>
        <strain evidence="3 4">HNM0687</strain>
    </source>
</reference>
<dbReference type="RefSeq" id="WP_160903560.1">
    <property type="nucleotide sequence ID" value="NZ_CP102850.1"/>
</dbReference>
<accession>A0A6L7GTP5</accession>
<dbReference type="AlphaFoldDB" id="A0A6L7GTP5"/>
<dbReference type="InterPro" id="IPR036291">
    <property type="entry name" value="NAD(P)-bd_dom_sf"/>
</dbReference>
<proteinExistence type="inferred from homology"/>
<dbReference type="SUPFAM" id="SSF51735">
    <property type="entry name" value="NAD(P)-binding Rossmann-fold domains"/>
    <property type="match status" value="1"/>
</dbReference>
<protein>
    <submittedName>
        <fullName evidence="3">SDR family oxidoreductase</fullName>
    </submittedName>
</protein>
<dbReference type="Gene3D" id="3.40.50.720">
    <property type="entry name" value="NAD(P)-binding Rossmann-like Domain"/>
    <property type="match status" value="1"/>
</dbReference>
<keyword evidence="4" id="KW-1185">Reference proteome</keyword>
<dbReference type="EMBL" id="WMBR01000005">
    <property type="protein sequence ID" value="MXP23394.1"/>
    <property type="molecule type" value="Genomic_DNA"/>
</dbReference>
<dbReference type="Pfam" id="PF13561">
    <property type="entry name" value="adh_short_C2"/>
    <property type="match status" value="1"/>
</dbReference>
<dbReference type="GO" id="GO:0016491">
    <property type="term" value="F:oxidoreductase activity"/>
    <property type="evidence" value="ECO:0007669"/>
    <property type="project" value="UniProtKB-KW"/>
</dbReference>
<comment type="similarity">
    <text evidence="1">Belongs to the short-chain dehydrogenases/reductases (SDR) family.</text>
</comment>
<dbReference type="CDD" id="cd05233">
    <property type="entry name" value="SDR_c"/>
    <property type="match status" value="1"/>
</dbReference>
<dbReference type="PANTHER" id="PTHR43669:SF3">
    <property type="entry name" value="ALCOHOL DEHYDROGENASE, PUTATIVE (AFU_ORTHOLOGUE AFUA_3G03445)-RELATED"/>
    <property type="match status" value="1"/>
</dbReference>
<organism evidence="3 4">
    <name type="scientific">Gordonia mangrovi</name>
    <dbReference type="NCBI Taxonomy" id="2665643"/>
    <lineage>
        <taxon>Bacteria</taxon>
        <taxon>Bacillati</taxon>
        <taxon>Actinomycetota</taxon>
        <taxon>Actinomycetes</taxon>
        <taxon>Mycobacteriales</taxon>
        <taxon>Gordoniaceae</taxon>
        <taxon>Gordonia</taxon>
    </lineage>
</organism>
<evidence type="ECO:0000313" key="4">
    <source>
        <dbReference type="Proteomes" id="UP000475545"/>
    </source>
</evidence>
<dbReference type="InterPro" id="IPR002347">
    <property type="entry name" value="SDR_fam"/>
</dbReference>
<dbReference type="Proteomes" id="UP000475545">
    <property type="component" value="Unassembled WGS sequence"/>
</dbReference>
<sequence>MTPRDHSLTPGRRRFQGKTALIIGGTGVMGSTFCRALAAEGADLVIGARNSYRLRTLADELRDEYGIRVAAVSADLSRPEEAERLADQAWQALGKLDVVVCSAFPGNAAAASGDILSTPDDVWQAFYEVIVWGPLRVMRKLAPLMKSAGGGSFISLISSTGLAPIPGHDAYGLAKGTLLLLTQYMAKEWGPFNIRANSINPGVIATDEDHDSMAEYARQSGILQRTSLNRLGRMDEVVGAML</sequence>
<keyword evidence="2" id="KW-0560">Oxidoreductase</keyword>
<dbReference type="PANTHER" id="PTHR43669">
    <property type="entry name" value="5-KETO-D-GLUCONATE 5-REDUCTASE"/>
    <property type="match status" value="1"/>
</dbReference>
<dbReference type="PRINTS" id="PR00081">
    <property type="entry name" value="GDHRDH"/>
</dbReference>
<gene>
    <name evidence="3" type="ORF">GIY30_18815</name>
</gene>